<comment type="caution">
    <text evidence="1">The sequence shown here is derived from an EMBL/GenBank/DDBJ whole genome shotgun (WGS) entry which is preliminary data.</text>
</comment>
<dbReference type="SUPFAM" id="SSF109604">
    <property type="entry name" value="HD-domain/PDEase-like"/>
    <property type="match status" value="1"/>
</dbReference>
<dbReference type="Gene3D" id="1.10.3210.10">
    <property type="entry name" value="Hypothetical protein af1432"/>
    <property type="match status" value="1"/>
</dbReference>
<proteinExistence type="predicted"/>
<dbReference type="GO" id="GO:0016787">
    <property type="term" value="F:hydrolase activity"/>
    <property type="evidence" value="ECO:0007669"/>
    <property type="project" value="UniProtKB-KW"/>
</dbReference>
<dbReference type="EMBL" id="QZJF01000021">
    <property type="protein sequence ID" value="RJR26517.1"/>
    <property type="molecule type" value="Genomic_DNA"/>
</dbReference>
<protein>
    <submittedName>
        <fullName evidence="1">Phosphohydrolase</fullName>
    </submittedName>
</protein>
<evidence type="ECO:0000313" key="2">
    <source>
        <dbReference type="Proteomes" id="UP000265540"/>
    </source>
</evidence>
<accession>A0A3A4ZI52</accession>
<reference evidence="1 2" key="1">
    <citation type="journal article" date="2017" name="ISME J.">
        <title>Energy and carbon metabolisms in a deep terrestrial subsurface fluid microbial community.</title>
        <authorList>
            <person name="Momper L."/>
            <person name="Jungbluth S.P."/>
            <person name="Lee M.D."/>
            <person name="Amend J.P."/>
        </authorList>
    </citation>
    <scope>NUCLEOTIDE SEQUENCE [LARGE SCALE GENOMIC DNA]</scope>
    <source>
        <strain evidence="1">SURF_46</strain>
    </source>
</reference>
<evidence type="ECO:0000313" key="1">
    <source>
        <dbReference type="EMBL" id="RJR26517.1"/>
    </source>
</evidence>
<organism evidence="1 2">
    <name type="scientific">candidate division WWE3 bacterium</name>
    <dbReference type="NCBI Taxonomy" id="2053526"/>
    <lineage>
        <taxon>Bacteria</taxon>
        <taxon>Katanobacteria</taxon>
    </lineage>
</organism>
<dbReference type="Proteomes" id="UP000265540">
    <property type="component" value="Unassembled WGS sequence"/>
</dbReference>
<dbReference type="AlphaFoldDB" id="A0A3A4ZI52"/>
<keyword evidence="1" id="KW-0378">Hydrolase</keyword>
<gene>
    <name evidence="1" type="ORF">C4561_05220</name>
</gene>
<name>A0A3A4ZI52_UNCKA</name>
<sequence>MDPKAYIGTFTGRKVTVFNPKPSDIVIEDIAASLSKVCRFTGHCSRFYSVAEHSVYVSRIVPPEDAKWGLLHDATEAYLGDLVRPIKRQPEMAFYRTAENNFQKCIAQVFGLTPEIPDSVIKADNNLLLTELVQLMKNVDIKNPSVAGYEILDINLMTLPPYEAEQFFLDRYAELFA</sequence>